<feature type="region of interest" description="Disordered" evidence="1">
    <location>
        <begin position="147"/>
        <end position="166"/>
    </location>
</feature>
<evidence type="ECO:0000256" key="1">
    <source>
        <dbReference type="SAM" id="MobiDB-lite"/>
    </source>
</evidence>
<dbReference type="Proteomes" id="UP001174909">
    <property type="component" value="Unassembled WGS sequence"/>
</dbReference>
<sequence>MDNPMYEVSMKGTHLPLGKSSSLEMGVEYDVDNPLYMLGIPGDPSGNGSIRGHDYDYATPDEVQPTSFVPLLGKEFEMYAEPDIGQPLSPVLSSPYSHPRSQHQYQEPPPTPPHKPGPIYDDPLSLPEIKEASPANLENHYETAEDVLEAANDPQYTIYDSEKEEN</sequence>
<evidence type="ECO:0000313" key="2">
    <source>
        <dbReference type="EMBL" id="CAI8029190.1"/>
    </source>
</evidence>
<name>A0AA35SFL4_GEOBA</name>
<gene>
    <name evidence="2" type="ORF">GBAR_LOCUS16590</name>
</gene>
<keyword evidence="3" id="KW-1185">Reference proteome</keyword>
<comment type="caution">
    <text evidence="2">The sequence shown here is derived from an EMBL/GenBank/DDBJ whole genome shotgun (WGS) entry which is preliminary data.</text>
</comment>
<reference evidence="2" key="1">
    <citation type="submission" date="2023-03" db="EMBL/GenBank/DDBJ databases">
        <authorList>
            <person name="Steffen K."/>
            <person name="Cardenas P."/>
        </authorList>
    </citation>
    <scope>NUCLEOTIDE SEQUENCE</scope>
</reference>
<feature type="region of interest" description="Disordered" evidence="1">
    <location>
        <begin position="83"/>
        <end position="140"/>
    </location>
</feature>
<accession>A0AA35SFL4</accession>
<dbReference type="EMBL" id="CASHTH010002385">
    <property type="protein sequence ID" value="CAI8029190.1"/>
    <property type="molecule type" value="Genomic_DNA"/>
</dbReference>
<dbReference type="AlphaFoldDB" id="A0AA35SFL4"/>
<evidence type="ECO:0000313" key="3">
    <source>
        <dbReference type="Proteomes" id="UP001174909"/>
    </source>
</evidence>
<organism evidence="2 3">
    <name type="scientific">Geodia barretti</name>
    <name type="common">Barrett's horny sponge</name>
    <dbReference type="NCBI Taxonomy" id="519541"/>
    <lineage>
        <taxon>Eukaryota</taxon>
        <taxon>Metazoa</taxon>
        <taxon>Porifera</taxon>
        <taxon>Demospongiae</taxon>
        <taxon>Heteroscleromorpha</taxon>
        <taxon>Tetractinellida</taxon>
        <taxon>Astrophorina</taxon>
        <taxon>Geodiidae</taxon>
        <taxon>Geodia</taxon>
    </lineage>
</organism>
<feature type="compositionally biased region" description="Pro residues" evidence="1">
    <location>
        <begin position="107"/>
        <end position="116"/>
    </location>
</feature>
<feature type="region of interest" description="Disordered" evidence="1">
    <location>
        <begin position="1"/>
        <end position="20"/>
    </location>
</feature>
<proteinExistence type="predicted"/>
<protein>
    <submittedName>
        <fullName evidence="2">Uncharacterized protein</fullName>
    </submittedName>
</protein>